<accession>A0AAD7ALZ1</accession>
<reference evidence="3" key="1">
    <citation type="submission" date="2023-03" db="EMBL/GenBank/DDBJ databases">
        <title>Massive genome expansion in bonnet fungi (Mycena s.s.) driven by repeated elements and novel gene families across ecological guilds.</title>
        <authorList>
            <consortium name="Lawrence Berkeley National Laboratory"/>
            <person name="Harder C.B."/>
            <person name="Miyauchi S."/>
            <person name="Viragh M."/>
            <person name="Kuo A."/>
            <person name="Thoen E."/>
            <person name="Andreopoulos B."/>
            <person name="Lu D."/>
            <person name="Skrede I."/>
            <person name="Drula E."/>
            <person name="Henrissat B."/>
            <person name="Morin E."/>
            <person name="Kohler A."/>
            <person name="Barry K."/>
            <person name="LaButti K."/>
            <person name="Morin E."/>
            <person name="Salamov A."/>
            <person name="Lipzen A."/>
            <person name="Mereny Z."/>
            <person name="Hegedus B."/>
            <person name="Baldrian P."/>
            <person name="Stursova M."/>
            <person name="Weitz H."/>
            <person name="Taylor A."/>
            <person name="Grigoriev I.V."/>
            <person name="Nagy L.G."/>
            <person name="Martin F."/>
            <person name="Kauserud H."/>
        </authorList>
    </citation>
    <scope>NUCLEOTIDE SEQUENCE</scope>
    <source>
        <strain evidence="3">CBHHK002</strain>
    </source>
</reference>
<organism evidence="3 4">
    <name type="scientific">Mycena albidolilacea</name>
    <dbReference type="NCBI Taxonomy" id="1033008"/>
    <lineage>
        <taxon>Eukaryota</taxon>
        <taxon>Fungi</taxon>
        <taxon>Dikarya</taxon>
        <taxon>Basidiomycota</taxon>
        <taxon>Agaricomycotina</taxon>
        <taxon>Agaricomycetes</taxon>
        <taxon>Agaricomycetidae</taxon>
        <taxon>Agaricales</taxon>
        <taxon>Marasmiineae</taxon>
        <taxon>Mycenaceae</taxon>
        <taxon>Mycena</taxon>
    </lineage>
</organism>
<evidence type="ECO:0000313" key="4">
    <source>
        <dbReference type="Proteomes" id="UP001218218"/>
    </source>
</evidence>
<keyword evidence="4" id="KW-1185">Reference proteome</keyword>
<feature type="region of interest" description="Disordered" evidence="1">
    <location>
        <begin position="108"/>
        <end position="238"/>
    </location>
</feature>
<proteinExistence type="predicted"/>
<feature type="signal peptide" evidence="2">
    <location>
        <begin position="1"/>
        <end position="22"/>
    </location>
</feature>
<comment type="caution">
    <text evidence="3">The sequence shown here is derived from an EMBL/GenBank/DDBJ whole genome shotgun (WGS) entry which is preliminary data.</text>
</comment>
<gene>
    <name evidence="3" type="ORF">DFH08DRAFT_799609</name>
</gene>
<feature type="chain" id="PRO_5041984308" evidence="2">
    <location>
        <begin position="23"/>
        <end position="400"/>
    </location>
</feature>
<dbReference type="EMBL" id="JARIHO010000004">
    <property type="protein sequence ID" value="KAJ7362585.1"/>
    <property type="molecule type" value="Genomic_DNA"/>
</dbReference>
<feature type="region of interest" description="Disordered" evidence="1">
    <location>
        <begin position="313"/>
        <end position="377"/>
    </location>
</feature>
<keyword evidence="2" id="KW-0732">Signal</keyword>
<evidence type="ECO:0000313" key="3">
    <source>
        <dbReference type="EMBL" id="KAJ7362585.1"/>
    </source>
</evidence>
<dbReference type="AlphaFoldDB" id="A0AAD7ALZ1"/>
<name>A0AAD7ALZ1_9AGAR</name>
<feature type="compositionally biased region" description="Acidic residues" evidence="1">
    <location>
        <begin position="151"/>
        <end position="171"/>
    </location>
</feature>
<feature type="compositionally biased region" description="Polar residues" evidence="1">
    <location>
        <begin position="209"/>
        <end position="236"/>
    </location>
</feature>
<dbReference type="Proteomes" id="UP001218218">
    <property type="component" value="Unassembled WGS sequence"/>
</dbReference>
<evidence type="ECO:0000256" key="1">
    <source>
        <dbReference type="SAM" id="MobiDB-lite"/>
    </source>
</evidence>
<feature type="compositionally biased region" description="Basic residues" evidence="1">
    <location>
        <begin position="337"/>
        <end position="358"/>
    </location>
</feature>
<sequence>MKPMHVNFGLALLLCVFDVVSATCRIQLLHYWGQILDVRETWDHPGLTARPSAYPVAILALSRKRNNSLHLIQQARRILLKLNRPADSTQTQFALSIVGKKKFRQAELNAERAAKGDASSRAQRSDKGKKRGPRKEKSSTVAGKKSKVVEDSDNDNTDGEDDGDENSSDEEGVVHATPRRIPHPFNPNATSAPAPIPNLNTDPAPARIPNQNTDPAPTPVPNQNTDPTPIPNQNTDPAPAPWPLMLGVQGSFPGDWAGTIGMNDGFDPFGGLGFPDEGIHRGMEEYSSGSAGMDMSMYNGTLLWPILNMPAASPSTAEKRGCDKGEEDDDADQPAPQRHRHQKVAPRKVHSDKGKKRGLVRETAAADSSSDDIDGATIPIPTNTIHTIHRQTINYKIIIT</sequence>
<evidence type="ECO:0000256" key="2">
    <source>
        <dbReference type="SAM" id="SignalP"/>
    </source>
</evidence>
<protein>
    <submittedName>
        <fullName evidence="3">Uncharacterized protein</fullName>
    </submittedName>
</protein>